<organism evidence="3 5">
    <name type="scientific">Anaerobacillus isosaccharinicus</name>
    <dbReference type="NCBI Taxonomy" id="1532552"/>
    <lineage>
        <taxon>Bacteria</taxon>
        <taxon>Bacillati</taxon>
        <taxon>Bacillota</taxon>
        <taxon>Bacilli</taxon>
        <taxon>Bacillales</taxon>
        <taxon>Bacillaceae</taxon>
        <taxon>Anaerobacillus</taxon>
    </lineage>
</organism>
<dbReference type="Proteomes" id="UP000180175">
    <property type="component" value="Chromosome"/>
</dbReference>
<reference evidence="3 5" key="1">
    <citation type="submission" date="2016-10" db="EMBL/GenBank/DDBJ databases">
        <title>Draft genome sequences of four alkaliphilic bacteria belonging to the Anaerobacillus genus.</title>
        <authorList>
            <person name="Bassil N.M."/>
            <person name="Lloyd J.R."/>
        </authorList>
    </citation>
    <scope>NUCLEOTIDE SEQUENCE [LARGE SCALE GENOMIC DNA]</scope>
    <source>
        <strain evidence="3 5">NB2006</strain>
    </source>
</reference>
<gene>
    <name evidence="4" type="ORF">AWH56_011890</name>
    <name evidence="3" type="ORF">AWH56_07180</name>
    <name evidence="2" type="ORF">AWH56_10925</name>
</gene>
<dbReference type="CDD" id="cd04301">
    <property type="entry name" value="NAT_SF"/>
    <property type="match status" value="1"/>
</dbReference>
<sequence length="177" mass="20693">MNKKDLYLFKNNDYFAKILSLEDDLKLVQDLCKRCTDYYELCERRPTPDSAAEEIFMELPPGKTLEDKYVIGIFNKENKLVGLIEGVENFPEGSWYIGLMIIDPLYRNTGLGEHIFINFKDWVQNSNLTGIRVGVLNENEKAFNFWKKIGFQEFKRIENYQIGNNETTVIAMKLDLN</sequence>
<keyword evidence="4" id="KW-0808">Transferase</keyword>
<feature type="domain" description="N-acetyltransferase" evidence="1">
    <location>
        <begin position="16"/>
        <end position="177"/>
    </location>
</feature>
<evidence type="ECO:0000313" key="2">
    <source>
        <dbReference type="EMBL" id="OIJ16457.1"/>
    </source>
</evidence>
<evidence type="ECO:0000259" key="1">
    <source>
        <dbReference type="PROSITE" id="PS51186"/>
    </source>
</evidence>
<dbReference type="Pfam" id="PF00583">
    <property type="entry name" value="Acetyltransf_1"/>
    <property type="match status" value="1"/>
</dbReference>
<evidence type="ECO:0000313" key="3">
    <source>
        <dbReference type="EMBL" id="OIJ20852.1"/>
    </source>
</evidence>
<dbReference type="EMBL" id="CP063356">
    <property type="protein sequence ID" value="QOY38169.1"/>
    <property type="molecule type" value="Genomic_DNA"/>
</dbReference>
<protein>
    <submittedName>
        <fullName evidence="4">GNAT family N-acetyltransferase</fullName>
    </submittedName>
</protein>
<dbReference type="PANTHER" id="PTHR43415:SF3">
    <property type="entry name" value="GNAT-FAMILY ACETYLTRANSFERASE"/>
    <property type="match status" value="1"/>
</dbReference>
<dbReference type="PROSITE" id="PS51186">
    <property type="entry name" value="GNAT"/>
    <property type="match status" value="1"/>
</dbReference>
<dbReference type="SUPFAM" id="SSF55729">
    <property type="entry name" value="Acyl-CoA N-acyltransferases (Nat)"/>
    <property type="match status" value="1"/>
</dbReference>
<evidence type="ECO:0000313" key="4">
    <source>
        <dbReference type="EMBL" id="QOY38169.1"/>
    </source>
</evidence>
<reference evidence="4 5" key="2">
    <citation type="journal article" date="2017" name="Genome Announc.">
        <title>Draft Genome Sequences of Four Alkaliphilic Bacteria Belonging to the Anaerobacillus Genus.</title>
        <authorList>
            <person name="Bassil N.M."/>
            <person name="Lloyd J.R."/>
        </authorList>
    </citation>
    <scope>NUCLEOTIDE SEQUENCE [LARGE SCALE GENOMIC DNA]</scope>
    <source>
        <strain evidence="4 5">NB2006</strain>
    </source>
</reference>
<keyword evidence="5" id="KW-1185">Reference proteome</keyword>
<dbReference type="InterPro" id="IPR016181">
    <property type="entry name" value="Acyl_CoA_acyltransferase"/>
</dbReference>
<proteinExistence type="predicted"/>
<name>A0A1S2M7R6_9BACI</name>
<dbReference type="EMBL" id="LQXD01000065">
    <property type="protein sequence ID" value="OIJ20852.1"/>
    <property type="molecule type" value="Genomic_DNA"/>
</dbReference>
<dbReference type="Gene3D" id="3.40.630.30">
    <property type="match status" value="1"/>
</dbReference>
<dbReference type="OrthoDB" id="9782266at2"/>
<reference evidence="4 5" key="3">
    <citation type="journal article" date="2019" name="Int. J. Syst. Evol. Microbiol.">
        <title>Anaerobacillus isosaccharinicus sp. nov., an alkaliphilic bacterium which degrades isosaccharinic acid.</title>
        <authorList>
            <person name="Bassil N.M."/>
            <person name="Lloyd J.R."/>
        </authorList>
    </citation>
    <scope>NUCLEOTIDE SEQUENCE [LARGE SCALE GENOMIC DNA]</scope>
    <source>
        <strain evidence="4 5">NB2006</strain>
    </source>
</reference>
<dbReference type="GO" id="GO:0016747">
    <property type="term" value="F:acyltransferase activity, transferring groups other than amino-acyl groups"/>
    <property type="evidence" value="ECO:0007669"/>
    <property type="project" value="InterPro"/>
</dbReference>
<dbReference type="InterPro" id="IPR000182">
    <property type="entry name" value="GNAT_dom"/>
</dbReference>
<evidence type="ECO:0000313" key="5">
    <source>
        <dbReference type="Proteomes" id="UP000180175"/>
    </source>
</evidence>
<dbReference type="AlphaFoldDB" id="A0A1S2M7R6"/>
<dbReference type="KEGG" id="aia:AWH56_011890"/>
<dbReference type="PANTHER" id="PTHR43415">
    <property type="entry name" value="SPERMIDINE N(1)-ACETYLTRANSFERASE"/>
    <property type="match status" value="1"/>
</dbReference>
<dbReference type="RefSeq" id="WP_071316487.1">
    <property type="nucleotide sequence ID" value="NZ_CP063356.2"/>
</dbReference>
<accession>A0A1S2M7R6</accession>
<reference evidence="4" key="4">
    <citation type="submission" date="2020-10" db="EMBL/GenBank/DDBJ databases">
        <authorList>
            <person name="Bassil N.M."/>
            <person name="Lloyd J.R."/>
        </authorList>
    </citation>
    <scope>NUCLEOTIDE SEQUENCE</scope>
    <source>
        <strain evidence="4">NB2006</strain>
    </source>
</reference>
<dbReference type="EMBL" id="LQXD01000099">
    <property type="protein sequence ID" value="OIJ16457.1"/>
    <property type="molecule type" value="Genomic_DNA"/>
</dbReference>